<evidence type="ECO:0000313" key="2">
    <source>
        <dbReference type="EMBL" id="MEQ2311448.1"/>
    </source>
</evidence>
<evidence type="ECO:0000256" key="1">
    <source>
        <dbReference type="SAM" id="Phobius"/>
    </source>
</evidence>
<keyword evidence="3" id="KW-1185">Reference proteome</keyword>
<feature type="transmembrane region" description="Helical" evidence="1">
    <location>
        <begin position="180"/>
        <end position="203"/>
    </location>
</feature>
<comment type="caution">
    <text evidence="2">The sequence shown here is derived from an EMBL/GenBank/DDBJ whole genome shotgun (WGS) entry which is preliminary data.</text>
</comment>
<evidence type="ECO:0000313" key="3">
    <source>
        <dbReference type="Proteomes" id="UP001469553"/>
    </source>
</evidence>
<name>A0ABV1A1W1_9TELE</name>
<sequence length="207" mass="22987">HLVQLLWGKPKAFPGQPRYIVPPACPGLSPGSPPGETCLEQLLWEVTPPKVEEQRLYSELLTDGQALQPISKGVPGLPGEEAHSAACIRDEVLSVMCLGNKPVILVVMHHTFNPNLVIAGSRNQVQDPNVHLTVDYCFFEHELLNCNRNKISWHEIQKFLRVSISRTWLQTLIEGVKENALTVTLFIVAVACITFVVTCIVLAEKVH</sequence>
<proteinExistence type="predicted"/>
<keyword evidence="1" id="KW-0472">Membrane</keyword>
<feature type="non-terminal residue" evidence="2">
    <location>
        <position position="1"/>
    </location>
</feature>
<protein>
    <submittedName>
        <fullName evidence="2">Uncharacterized protein</fullName>
    </submittedName>
</protein>
<gene>
    <name evidence="2" type="ORF">AMECASPLE_020107</name>
</gene>
<dbReference type="EMBL" id="JAHRIP010076892">
    <property type="protein sequence ID" value="MEQ2311448.1"/>
    <property type="molecule type" value="Genomic_DNA"/>
</dbReference>
<organism evidence="2 3">
    <name type="scientific">Ameca splendens</name>
    <dbReference type="NCBI Taxonomy" id="208324"/>
    <lineage>
        <taxon>Eukaryota</taxon>
        <taxon>Metazoa</taxon>
        <taxon>Chordata</taxon>
        <taxon>Craniata</taxon>
        <taxon>Vertebrata</taxon>
        <taxon>Euteleostomi</taxon>
        <taxon>Actinopterygii</taxon>
        <taxon>Neopterygii</taxon>
        <taxon>Teleostei</taxon>
        <taxon>Neoteleostei</taxon>
        <taxon>Acanthomorphata</taxon>
        <taxon>Ovalentaria</taxon>
        <taxon>Atherinomorphae</taxon>
        <taxon>Cyprinodontiformes</taxon>
        <taxon>Goodeidae</taxon>
        <taxon>Ameca</taxon>
    </lineage>
</organism>
<reference evidence="2 3" key="1">
    <citation type="submission" date="2021-06" db="EMBL/GenBank/DDBJ databases">
        <authorList>
            <person name="Palmer J.M."/>
        </authorList>
    </citation>
    <scope>NUCLEOTIDE SEQUENCE [LARGE SCALE GENOMIC DNA]</scope>
    <source>
        <strain evidence="2 3">AS_MEX2019</strain>
        <tissue evidence="2">Muscle</tissue>
    </source>
</reference>
<accession>A0ABV1A1W1</accession>
<keyword evidence="1" id="KW-0812">Transmembrane</keyword>
<dbReference type="Proteomes" id="UP001469553">
    <property type="component" value="Unassembled WGS sequence"/>
</dbReference>
<dbReference type="PANTHER" id="PTHR34488:SF1">
    <property type="entry name" value="SI:CH211-245H14.1-RELATED"/>
    <property type="match status" value="1"/>
</dbReference>
<keyword evidence="1" id="KW-1133">Transmembrane helix</keyword>
<dbReference type="PANTHER" id="PTHR34488">
    <property type="entry name" value="SI:CH211-245H14.1-RELATED"/>
    <property type="match status" value="1"/>
</dbReference>